<dbReference type="InterPro" id="IPR013598">
    <property type="entry name" value="Exportin-1/Importin-b-like"/>
</dbReference>
<dbReference type="EMBL" id="OD055293">
    <property type="protein sequence ID" value="CAD7421596.1"/>
    <property type="molecule type" value="Genomic_DNA"/>
</dbReference>
<dbReference type="AlphaFoldDB" id="A0A7R9DVA9"/>
<dbReference type="InterPro" id="IPR011989">
    <property type="entry name" value="ARM-like"/>
</dbReference>
<dbReference type="InterPro" id="IPR051345">
    <property type="entry name" value="Importin_beta-like_NTR"/>
</dbReference>
<accession>A0A7R9DVA9</accession>
<organism evidence="2">
    <name type="scientific">Timema poppense</name>
    <name type="common">Walking stick</name>
    <dbReference type="NCBI Taxonomy" id="170557"/>
    <lineage>
        <taxon>Eukaryota</taxon>
        <taxon>Metazoa</taxon>
        <taxon>Ecdysozoa</taxon>
        <taxon>Arthropoda</taxon>
        <taxon>Hexapoda</taxon>
        <taxon>Insecta</taxon>
        <taxon>Pterygota</taxon>
        <taxon>Neoptera</taxon>
        <taxon>Polyneoptera</taxon>
        <taxon>Phasmatodea</taxon>
        <taxon>Timematodea</taxon>
        <taxon>Timematoidea</taxon>
        <taxon>Timematidae</taxon>
        <taxon>Timema</taxon>
    </lineage>
</organism>
<dbReference type="Gene3D" id="1.25.10.10">
    <property type="entry name" value="Leucine-rich Repeat Variant"/>
    <property type="match status" value="1"/>
</dbReference>
<feature type="domain" description="Exportin-1/Importin-beta-like" evidence="1">
    <location>
        <begin position="1"/>
        <end position="128"/>
    </location>
</feature>
<proteinExistence type="predicted"/>
<gene>
    <name evidence="2" type="ORF">TPSB3V08_LOCUS15011</name>
</gene>
<dbReference type="PANTHER" id="PTHR12363:SF42">
    <property type="entry name" value="TRANSPORTIN-3"/>
    <property type="match status" value="1"/>
</dbReference>
<dbReference type="GO" id="GO:0006606">
    <property type="term" value="P:protein import into nucleus"/>
    <property type="evidence" value="ECO:0007669"/>
    <property type="project" value="TreeGrafter"/>
</dbReference>
<evidence type="ECO:0000313" key="2">
    <source>
        <dbReference type="EMBL" id="CAD7421596.1"/>
    </source>
</evidence>
<dbReference type="Pfam" id="PF08389">
    <property type="entry name" value="Xpo1"/>
    <property type="match status" value="1"/>
</dbReference>
<dbReference type="PANTHER" id="PTHR12363">
    <property type="entry name" value="TRANSPORTIN 3 AND IMPORTIN 13"/>
    <property type="match status" value="1"/>
</dbReference>
<dbReference type="GO" id="GO:0005737">
    <property type="term" value="C:cytoplasm"/>
    <property type="evidence" value="ECO:0007669"/>
    <property type="project" value="TreeGrafter"/>
</dbReference>
<sequence>MCLALADLALQTSTWQKPVLDLITKFSGLNIWPLLEILTVLPEEVNSRSLRLGANRRQEVLQDLTATASAVNQFLKLCLSGGGENPQIHVRILRCFTSWVSIQAITLADVAENIVVGHAFLILTNSQVSPSHSHQQSGESVSRLILTNSQMSPCLVSFSPTVR</sequence>
<name>A0A7R9DVA9_TIMPO</name>
<protein>
    <recommendedName>
        <fullName evidence="1">Exportin-1/Importin-beta-like domain-containing protein</fullName>
    </recommendedName>
</protein>
<evidence type="ECO:0000259" key="1">
    <source>
        <dbReference type="Pfam" id="PF08389"/>
    </source>
</evidence>
<reference evidence="2" key="1">
    <citation type="submission" date="2020-11" db="EMBL/GenBank/DDBJ databases">
        <authorList>
            <person name="Tran Van P."/>
        </authorList>
    </citation>
    <scope>NUCLEOTIDE SEQUENCE</scope>
</reference>